<accession>F0WEL6</accession>
<reference evidence="1" key="1">
    <citation type="journal article" date="2011" name="PLoS Biol.">
        <title>Gene gain and loss during evolution of obligate parasitism in the white rust pathogen of Arabidopsis thaliana.</title>
        <authorList>
            <person name="Kemen E."/>
            <person name="Gardiner A."/>
            <person name="Schultz-Larsen T."/>
            <person name="Kemen A.C."/>
            <person name="Balmuth A.L."/>
            <person name="Robert-Seilaniantz A."/>
            <person name="Bailey K."/>
            <person name="Holub E."/>
            <person name="Studholme D.J."/>
            <person name="Maclean D."/>
            <person name="Jones J.D."/>
        </authorList>
    </citation>
    <scope>NUCLEOTIDE SEQUENCE</scope>
</reference>
<proteinExistence type="predicted"/>
<dbReference type="HOGENOM" id="CLU_2817768_0_0_1"/>
<gene>
    <name evidence="1" type="primary">AlNc14C75G5066</name>
    <name evidence="2" type="synonym">AlNc14C179G8184</name>
    <name evidence="1" type="ORF">ALNC14_057910</name>
    <name evidence="2" type="ORF">ALNC14_092230</name>
</gene>
<sequence>MQTLDSSASLSSLDFHAYQVERTSVDSDSLEGYELGKELLQTRRHSDLRRYTIDQDITIMDNAQLFF</sequence>
<evidence type="ECO:0000313" key="1">
    <source>
        <dbReference type="EMBL" id="CCA19648.1"/>
    </source>
</evidence>
<dbReference type="AlphaFoldDB" id="F0WEL6"/>
<protein>
    <submittedName>
        <fullName evidence="2">AlNc14C179G8184 protein</fullName>
    </submittedName>
    <submittedName>
        <fullName evidence="1">AlNc14C75G5066 protein</fullName>
    </submittedName>
</protein>
<name>F0WEL6_9STRA</name>
<dbReference type="EMBL" id="FR824120">
    <property type="protein sequence ID" value="CCA19648.1"/>
    <property type="molecule type" value="Genomic_DNA"/>
</dbReference>
<reference evidence="1" key="2">
    <citation type="submission" date="2011-02" db="EMBL/GenBank/DDBJ databases">
        <authorList>
            <person name="MacLean D."/>
        </authorList>
    </citation>
    <scope>NUCLEOTIDE SEQUENCE</scope>
</reference>
<dbReference type="EMBL" id="FR824224">
    <property type="protein sequence ID" value="CCA23080.1"/>
    <property type="molecule type" value="Genomic_DNA"/>
</dbReference>
<evidence type="ECO:0000313" key="2">
    <source>
        <dbReference type="EMBL" id="CCA23080.1"/>
    </source>
</evidence>
<organism evidence="1">
    <name type="scientific">Albugo laibachii Nc14</name>
    <dbReference type="NCBI Taxonomy" id="890382"/>
    <lineage>
        <taxon>Eukaryota</taxon>
        <taxon>Sar</taxon>
        <taxon>Stramenopiles</taxon>
        <taxon>Oomycota</taxon>
        <taxon>Peronosporomycetes</taxon>
        <taxon>Albuginales</taxon>
        <taxon>Albuginaceae</taxon>
        <taxon>Albugo</taxon>
    </lineage>
</organism>